<reference evidence="1 2" key="1">
    <citation type="submission" date="2020-04" db="EMBL/GenBank/DDBJ databases">
        <title>Plant Genome Project.</title>
        <authorList>
            <person name="Zhang R.-G."/>
        </authorList>
    </citation>
    <scope>NUCLEOTIDE SEQUENCE [LARGE SCALE GENOMIC DNA]</scope>
    <source>
        <strain evidence="1">YNK0</strain>
        <tissue evidence="1">Leaf</tissue>
    </source>
</reference>
<sequence length="81" mass="8873">MASRPGVLTEWPWKQLGNLKGEEVSGNGELYVQKHLNMKIRVVDGSSLAVADVLNSSPKDTEQVFQRGNLSKVAYAVVLAF</sequence>
<gene>
    <name evidence="1" type="ORF">HHK36_027193</name>
</gene>
<proteinExistence type="predicted"/>
<accession>A0A835D2T6</accession>
<dbReference type="EMBL" id="JABCRI010000020">
    <property type="protein sequence ID" value="KAF8388518.1"/>
    <property type="molecule type" value="Genomic_DNA"/>
</dbReference>
<dbReference type="OrthoDB" id="1936123at2759"/>
<organism evidence="1 2">
    <name type="scientific">Tetracentron sinense</name>
    <name type="common">Spur-leaf</name>
    <dbReference type="NCBI Taxonomy" id="13715"/>
    <lineage>
        <taxon>Eukaryota</taxon>
        <taxon>Viridiplantae</taxon>
        <taxon>Streptophyta</taxon>
        <taxon>Embryophyta</taxon>
        <taxon>Tracheophyta</taxon>
        <taxon>Spermatophyta</taxon>
        <taxon>Magnoliopsida</taxon>
        <taxon>Trochodendrales</taxon>
        <taxon>Trochodendraceae</taxon>
        <taxon>Tetracentron</taxon>
    </lineage>
</organism>
<name>A0A835D2T6_TETSI</name>
<keyword evidence="2" id="KW-1185">Reference proteome</keyword>
<evidence type="ECO:0000313" key="1">
    <source>
        <dbReference type="EMBL" id="KAF8388518.1"/>
    </source>
</evidence>
<evidence type="ECO:0000313" key="2">
    <source>
        <dbReference type="Proteomes" id="UP000655225"/>
    </source>
</evidence>
<dbReference type="AlphaFoldDB" id="A0A835D2T6"/>
<dbReference type="Proteomes" id="UP000655225">
    <property type="component" value="Unassembled WGS sequence"/>
</dbReference>
<protein>
    <submittedName>
        <fullName evidence="1">Uncharacterized protein</fullName>
    </submittedName>
</protein>
<comment type="caution">
    <text evidence="1">The sequence shown here is derived from an EMBL/GenBank/DDBJ whole genome shotgun (WGS) entry which is preliminary data.</text>
</comment>